<organism evidence="1 2">
    <name type="scientific">Flavobacterium litorale</name>
    <dbReference type="NCBI Taxonomy" id="2856519"/>
    <lineage>
        <taxon>Bacteria</taxon>
        <taxon>Pseudomonadati</taxon>
        <taxon>Bacteroidota</taxon>
        <taxon>Flavobacteriia</taxon>
        <taxon>Flavobacteriales</taxon>
        <taxon>Flavobacteriaceae</taxon>
        <taxon>Flavobacterium</taxon>
    </lineage>
</organism>
<protein>
    <submittedName>
        <fullName evidence="1">PcfJ domain-containing protein</fullName>
    </submittedName>
</protein>
<proteinExistence type="predicted"/>
<sequence>MEKQITVMSKTAFAKMVERAYTTPPLLQGNKGTLASVITSHFAQMSLQNNVWKRDTFRALLLQLHAEGCFTLLKNPGFIAVLANISAFGNKTVRDIQGWKKETAVPEAQLASLIRYSFAKYPVPEFLEHVFNTDKKVHMYWYIQLGRGDSVLALSGFPVSYTSSMAHWFRLTPPTYTVPQAIRRAQALGYGATTERAEVIAWSVLANGFENEVFWAKVVQFVAKVKEEVSLDKLQVVLEHLEALRVQQPDINMKGRTWDALLRQAEMWKAEMVKRNDAAGYMQWKPAEITDFYKAEGNVVYRTVQLTSSEALYEEGYEMNHCIAEFTDDCALGEAAIFSLRAYNSNATDTDFRRILTIEVCLKTNDILEAKGKYNEMPTQEEDKLVKEWAAKEKLTFSCEYYDGFYEPPTEEVREEQYTVTINGWCIALGAIIVLLIRGCVA</sequence>
<evidence type="ECO:0000313" key="2">
    <source>
        <dbReference type="Proteomes" id="UP000825381"/>
    </source>
</evidence>
<gene>
    <name evidence="1" type="ORF">K1I41_03570</name>
</gene>
<reference evidence="1 2" key="1">
    <citation type="submission" date="2021-07" db="EMBL/GenBank/DDBJ databases">
        <title>Flavobacterium WSW3-B6 sp.nov, isolated from seaweed.</title>
        <authorList>
            <person name="Muhammad N."/>
            <person name="Ho H."/>
            <person name="Lee Y.-J."/>
            <person name="Nguyen T."/>
            <person name="Ho J."/>
            <person name="Kim S.-G."/>
        </authorList>
    </citation>
    <scope>NUCLEOTIDE SEQUENCE [LARGE SCALE GENOMIC DNA]</scope>
    <source>
        <strain evidence="1 2">WSW3-B6</strain>
    </source>
</reference>
<keyword evidence="2" id="KW-1185">Reference proteome</keyword>
<dbReference type="Proteomes" id="UP000825381">
    <property type="component" value="Chromosome"/>
</dbReference>
<accession>A0ABX8VD55</accession>
<dbReference type="InterPro" id="IPR025586">
    <property type="entry name" value="PcfJ"/>
</dbReference>
<dbReference type="Pfam" id="PF14284">
    <property type="entry name" value="PcfJ"/>
    <property type="match status" value="1"/>
</dbReference>
<dbReference type="EMBL" id="CP080429">
    <property type="protein sequence ID" value="QYJ68976.1"/>
    <property type="molecule type" value="Genomic_DNA"/>
</dbReference>
<name>A0ABX8VD55_9FLAO</name>
<dbReference type="RefSeq" id="WP_220641314.1">
    <property type="nucleotide sequence ID" value="NZ_CP080429.1"/>
</dbReference>
<evidence type="ECO:0000313" key="1">
    <source>
        <dbReference type="EMBL" id="QYJ68976.1"/>
    </source>
</evidence>